<keyword evidence="3" id="KW-1185">Reference proteome</keyword>
<reference evidence="2 3" key="1">
    <citation type="submission" date="2015-10" db="EMBL/GenBank/DDBJ databases">
        <title>Genome analyses suggest a sexual origin of heterokaryosis in a supposedly ancient asexual fungus.</title>
        <authorList>
            <person name="Ropars J."/>
            <person name="Sedzielewska K."/>
            <person name="Noel J."/>
            <person name="Charron P."/>
            <person name="Farinelli L."/>
            <person name="Marton T."/>
            <person name="Kruger M."/>
            <person name="Pelin A."/>
            <person name="Brachmann A."/>
            <person name="Corradi N."/>
        </authorList>
    </citation>
    <scope>NUCLEOTIDE SEQUENCE [LARGE SCALE GENOMIC DNA]</scope>
    <source>
        <strain evidence="2 3">A4</strain>
    </source>
</reference>
<evidence type="ECO:0000256" key="1">
    <source>
        <dbReference type="SAM" id="Phobius"/>
    </source>
</evidence>
<feature type="transmembrane region" description="Helical" evidence="1">
    <location>
        <begin position="31"/>
        <end position="48"/>
    </location>
</feature>
<keyword evidence="1" id="KW-0812">Transmembrane</keyword>
<dbReference type="Proteomes" id="UP000234323">
    <property type="component" value="Unassembled WGS sequence"/>
</dbReference>
<organism evidence="2 3">
    <name type="scientific">Rhizophagus irregularis</name>
    <dbReference type="NCBI Taxonomy" id="588596"/>
    <lineage>
        <taxon>Eukaryota</taxon>
        <taxon>Fungi</taxon>
        <taxon>Fungi incertae sedis</taxon>
        <taxon>Mucoromycota</taxon>
        <taxon>Glomeromycotina</taxon>
        <taxon>Glomeromycetes</taxon>
        <taxon>Glomerales</taxon>
        <taxon>Glomeraceae</taxon>
        <taxon>Rhizophagus</taxon>
    </lineage>
</organism>
<sequence length="72" mass="8512">MLKKTKVHRKKKTVKSRLPLTKLAKTVKSKLLIFHIRIFLLGIIYSHYFTYLTSFQSIALIVRRTIIKNVLI</sequence>
<evidence type="ECO:0000313" key="2">
    <source>
        <dbReference type="EMBL" id="PKY54593.1"/>
    </source>
</evidence>
<proteinExistence type="predicted"/>
<keyword evidence="1" id="KW-1133">Transmembrane helix</keyword>
<dbReference type="AlphaFoldDB" id="A0A2I1H6U4"/>
<gene>
    <name evidence="2" type="ORF">RhiirA4_548277</name>
</gene>
<evidence type="ECO:0000313" key="3">
    <source>
        <dbReference type="Proteomes" id="UP000234323"/>
    </source>
</evidence>
<comment type="caution">
    <text evidence="2">The sequence shown here is derived from an EMBL/GenBank/DDBJ whole genome shotgun (WGS) entry which is preliminary data.</text>
</comment>
<keyword evidence="1" id="KW-0472">Membrane</keyword>
<name>A0A2I1H6U4_9GLOM</name>
<dbReference type="EMBL" id="LLXI01001640">
    <property type="protein sequence ID" value="PKY54593.1"/>
    <property type="molecule type" value="Genomic_DNA"/>
</dbReference>
<protein>
    <submittedName>
        <fullName evidence="2">Uncharacterized protein</fullName>
    </submittedName>
</protein>
<accession>A0A2I1H6U4</accession>